<dbReference type="SUPFAM" id="SSF159501">
    <property type="entry name" value="EreA/ChaN-like"/>
    <property type="match status" value="1"/>
</dbReference>
<dbReference type="Pfam" id="PF05139">
    <property type="entry name" value="Erythro_esteras"/>
    <property type="match status" value="1"/>
</dbReference>
<dbReference type="GO" id="GO:0046677">
    <property type="term" value="P:response to antibiotic"/>
    <property type="evidence" value="ECO:0007669"/>
    <property type="project" value="InterPro"/>
</dbReference>
<name>A0AAI9X5V4_PENTH</name>
<dbReference type="AlphaFoldDB" id="A0AAI9X5V4"/>
<accession>A0AAI9X5V4</accession>
<dbReference type="PANTHER" id="PTHR31299">
    <property type="entry name" value="ESTERASE, PUTATIVE (AFU_ORTHOLOGUE AFUA_1G05850)-RELATED"/>
    <property type="match status" value="1"/>
</dbReference>
<dbReference type="InterPro" id="IPR052036">
    <property type="entry name" value="Hydrolase/PRTase-associated"/>
</dbReference>
<dbReference type="Proteomes" id="UP001227192">
    <property type="component" value="Unassembled WGS sequence"/>
</dbReference>
<evidence type="ECO:0008006" key="3">
    <source>
        <dbReference type="Google" id="ProtNLM"/>
    </source>
</evidence>
<dbReference type="CDD" id="cd14728">
    <property type="entry name" value="Ere-like"/>
    <property type="match status" value="1"/>
</dbReference>
<comment type="caution">
    <text evidence="1">The sequence shown here is derived from an EMBL/GenBank/DDBJ whole genome shotgun (WGS) entry which is preliminary data.</text>
</comment>
<dbReference type="EMBL" id="LACB01000330">
    <property type="protein sequence ID" value="KAJ9484559.1"/>
    <property type="molecule type" value="Genomic_DNA"/>
</dbReference>
<protein>
    <recommendedName>
        <fullName evidence="3">Erythromycin esterase</fullName>
    </recommendedName>
</protein>
<dbReference type="PANTHER" id="PTHR31299:SF0">
    <property type="entry name" value="ESTERASE, PUTATIVE (AFU_ORTHOLOGUE AFUA_1G05850)-RELATED"/>
    <property type="match status" value="1"/>
</dbReference>
<sequence>MEMLRDLLERRLENARRNESDWEEHHSSEQNAFIVHDAGQYYNAMYYSSASSWTLRDTHMFETLSRLLALRPATMRKAIIWAHNSYVGDTRYTAMGSRHNEVNLGQLCRERLYRGNVAIIGCGTHTGTGAAAHKWDENMEVMAVHPSRDDSWEMLAHSTGIPRFLLDIRHGRIDTKLRAAMSAENRLERFIGVIYRPDTERISHYSQSILHEQFHAYVWFDCAESVKPLEVTLL</sequence>
<evidence type="ECO:0000313" key="2">
    <source>
        <dbReference type="Proteomes" id="UP001227192"/>
    </source>
</evidence>
<reference evidence="1" key="2">
    <citation type="journal article" date="2016" name="Fungal Biol.">
        <title>Ochratoxin A production by Penicillium thymicola.</title>
        <authorList>
            <person name="Nguyen H.D.T."/>
            <person name="McMullin D.R."/>
            <person name="Ponomareva E."/>
            <person name="Riley R."/>
            <person name="Pomraning K.R."/>
            <person name="Baker S.E."/>
            <person name="Seifert K.A."/>
        </authorList>
    </citation>
    <scope>NUCLEOTIDE SEQUENCE</scope>
    <source>
        <strain evidence="1">DAOM 180753</strain>
    </source>
</reference>
<proteinExistence type="predicted"/>
<reference evidence="1" key="1">
    <citation type="submission" date="2015-06" db="EMBL/GenBank/DDBJ databases">
        <authorList>
            <person name="Nguyen H."/>
        </authorList>
    </citation>
    <scope>NUCLEOTIDE SEQUENCE</scope>
    <source>
        <strain evidence="1">DAOM 180753</strain>
    </source>
</reference>
<evidence type="ECO:0000313" key="1">
    <source>
        <dbReference type="EMBL" id="KAJ9484559.1"/>
    </source>
</evidence>
<organism evidence="1 2">
    <name type="scientific">Penicillium thymicola</name>
    <dbReference type="NCBI Taxonomy" id="293382"/>
    <lineage>
        <taxon>Eukaryota</taxon>
        <taxon>Fungi</taxon>
        <taxon>Dikarya</taxon>
        <taxon>Ascomycota</taxon>
        <taxon>Pezizomycotina</taxon>
        <taxon>Eurotiomycetes</taxon>
        <taxon>Eurotiomycetidae</taxon>
        <taxon>Eurotiales</taxon>
        <taxon>Aspergillaceae</taxon>
        <taxon>Penicillium</taxon>
    </lineage>
</organism>
<gene>
    <name evidence="1" type="ORF">VN97_g8811</name>
</gene>
<dbReference type="InterPro" id="IPR007815">
    <property type="entry name" value="Emycin_Estase"/>
</dbReference>
<keyword evidence="2" id="KW-1185">Reference proteome</keyword>
<dbReference type="Gene3D" id="3.40.1660.10">
    <property type="entry name" value="EreA-like (biosynthetic domain)"/>
    <property type="match status" value="1"/>
</dbReference>